<gene>
    <name evidence="6" type="ORF">ACFFHW_09135</name>
</gene>
<evidence type="ECO:0000256" key="2">
    <source>
        <dbReference type="ARBA" id="ARBA00022989"/>
    </source>
</evidence>
<feature type="transmembrane region" description="Helical" evidence="4">
    <location>
        <begin position="108"/>
        <end position="128"/>
    </location>
</feature>
<keyword evidence="7" id="KW-1185">Reference proteome</keyword>
<proteinExistence type="predicted"/>
<feature type="domain" description="Major facilitator superfamily (MFS) profile" evidence="5">
    <location>
        <begin position="214"/>
        <end position="397"/>
    </location>
</feature>
<dbReference type="RefSeq" id="WP_019952459.1">
    <property type="nucleotide sequence ID" value="NZ_JBHLVX010000036.1"/>
</dbReference>
<dbReference type="Pfam" id="PF07690">
    <property type="entry name" value="MFS_1"/>
    <property type="match status" value="1"/>
</dbReference>
<name>A0ABV6G3A9_9GAMM</name>
<accession>A0ABV6G3A9</accession>
<evidence type="ECO:0000256" key="3">
    <source>
        <dbReference type="ARBA" id="ARBA00023136"/>
    </source>
</evidence>
<evidence type="ECO:0000256" key="1">
    <source>
        <dbReference type="ARBA" id="ARBA00022692"/>
    </source>
</evidence>
<organism evidence="6 7">
    <name type="scientific">Kushneria aurantia</name>
    <dbReference type="NCBI Taxonomy" id="504092"/>
    <lineage>
        <taxon>Bacteria</taxon>
        <taxon>Pseudomonadati</taxon>
        <taxon>Pseudomonadota</taxon>
        <taxon>Gammaproteobacteria</taxon>
        <taxon>Oceanospirillales</taxon>
        <taxon>Halomonadaceae</taxon>
        <taxon>Kushneria</taxon>
    </lineage>
</organism>
<feature type="transmembrane region" description="Helical" evidence="4">
    <location>
        <begin position="370"/>
        <end position="390"/>
    </location>
</feature>
<keyword evidence="1 4" id="KW-0812">Transmembrane</keyword>
<feature type="transmembrane region" description="Helical" evidence="4">
    <location>
        <begin position="82"/>
        <end position="102"/>
    </location>
</feature>
<protein>
    <submittedName>
        <fullName evidence="6">MFS transporter</fullName>
    </submittedName>
</protein>
<keyword evidence="3 4" id="KW-0472">Membrane</keyword>
<feature type="transmembrane region" description="Helical" evidence="4">
    <location>
        <begin position="279"/>
        <end position="299"/>
    </location>
</feature>
<dbReference type="PANTHER" id="PTHR23534">
    <property type="entry name" value="MFS PERMEASE"/>
    <property type="match status" value="1"/>
</dbReference>
<dbReference type="InterPro" id="IPR011701">
    <property type="entry name" value="MFS"/>
</dbReference>
<dbReference type="Proteomes" id="UP001589814">
    <property type="component" value="Unassembled WGS sequence"/>
</dbReference>
<evidence type="ECO:0000313" key="7">
    <source>
        <dbReference type="Proteomes" id="UP001589814"/>
    </source>
</evidence>
<feature type="transmembrane region" description="Helical" evidence="4">
    <location>
        <begin position="48"/>
        <end position="70"/>
    </location>
</feature>
<comment type="caution">
    <text evidence="6">The sequence shown here is derived from an EMBL/GenBank/DDBJ whole genome shotgun (WGS) entry which is preliminary data.</text>
</comment>
<feature type="transmembrane region" description="Helical" evidence="4">
    <location>
        <begin position="305"/>
        <end position="329"/>
    </location>
</feature>
<feature type="transmembrane region" description="Helical" evidence="4">
    <location>
        <begin position="165"/>
        <end position="193"/>
    </location>
</feature>
<dbReference type="PROSITE" id="PS50850">
    <property type="entry name" value="MFS"/>
    <property type="match status" value="1"/>
</dbReference>
<dbReference type="Gene3D" id="1.20.1250.20">
    <property type="entry name" value="MFS general substrate transporter like domains"/>
    <property type="match status" value="1"/>
</dbReference>
<dbReference type="InterPro" id="IPR036259">
    <property type="entry name" value="MFS_trans_sf"/>
</dbReference>
<dbReference type="InterPro" id="IPR020846">
    <property type="entry name" value="MFS_dom"/>
</dbReference>
<dbReference type="EMBL" id="JBHLVX010000036">
    <property type="protein sequence ID" value="MFC0268143.1"/>
    <property type="molecule type" value="Genomic_DNA"/>
</dbReference>
<feature type="transmembrane region" description="Helical" evidence="4">
    <location>
        <begin position="254"/>
        <end position="272"/>
    </location>
</feature>
<reference evidence="6 7" key="1">
    <citation type="submission" date="2024-09" db="EMBL/GenBank/DDBJ databases">
        <authorList>
            <person name="Sun Q."/>
            <person name="Mori K."/>
        </authorList>
    </citation>
    <scope>NUCLEOTIDE SEQUENCE [LARGE SCALE GENOMIC DNA]</scope>
    <source>
        <strain evidence="6 7">CCM 7415</strain>
    </source>
</reference>
<dbReference type="PANTHER" id="PTHR23534:SF1">
    <property type="entry name" value="MAJOR FACILITATOR SUPERFAMILY PROTEIN"/>
    <property type="match status" value="1"/>
</dbReference>
<feature type="transmembrane region" description="Helical" evidence="4">
    <location>
        <begin position="12"/>
        <end position="36"/>
    </location>
</feature>
<evidence type="ECO:0000313" key="6">
    <source>
        <dbReference type="EMBL" id="MFC0268143.1"/>
    </source>
</evidence>
<sequence>MNTPSTTASQRLPATVWGLALCQALLVSGNILLITINPLIGARLAPGAALSTLPVAAQMLGVTLATLPAGGLTARLGRRRTFIVANLVGLAGIAVALAALLAESFIGFNLGTLAIGASVGAGMLYRFAAVDAAPDKRDRALSLVMAGGVLAALFGPWLATATRDLLAVPFAGSLLGLGVLYLVALALVSRLALRNPVTPGQARRTPTMALLRRPVLIAAVAAAALGYTVMNLAMTATPLAMAHQGHSFEATSGVISAHVLAMFAPSFITGHLTRRFGHVAMIVTGAALLALSALCALLTPSLYAFGVGLVLLGLGWNFTFLPASGWLTTAHRPEEAPGVQALNDCLVFGLVTLSALLAGPLNAWLGWSRLNLWLLLPVVVLTALVLRGAAQSTRRCG</sequence>
<keyword evidence="2 4" id="KW-1133">Transmembrane helix</keyword>
<feature type="transmembrane region" description="Helical" evidence="4">
    <location>
        <begin position="140"/>
        <end position="159"/>
    </location>
</feature>
<dbReference type="SUPFAM" id="SSF103473">
    <property type="entry name" value="MFS general substrate transporter"/>
    <property type="match status" value="1"/>
</dbReference>
<feature type="transmembrane region" description="Helical" evidence="4">
    <location>
        <begin position="214"/>
        <end position="234"/>
    </location>
</feature>
<feature type="transmembrane region" description="Helical" evidence="4">
    <location>
        <begin position="341"/>
        <end position="364"/>
    </location>
</feature>
<evidence type="ECO:0000259" key="5">
    <source>
        <dbReference type="PROSITE" id="PS50850"/>
    </source>
</evidence>
<evidence type="ECO:0000256" key="4">
    <source>
        <dbReference type="SAM" id="Phobius"/>
    </source>
</evidence>